<organism evidence="1 2">
    <name type="scientific">Anaerosporobacter mobilis DSM 15930</name>
    <dbReference type="NCBI Taxonomy" id="1120996"/>
    <lineage>
        <taxon>Bacteria</taxon>
        <taxon>Bacillati</taxon>
        <taxon>Bacillota</taxon>
        <taxon>Clostridia</taxon>
        <taxon>Lachnospirales</taxon>
        <taxon>Lachnospiraceae</taxon>
        <taxon>Anaerosporobacter</taxon>
    </lineage>
</organism>
<dbReference type="AlphaFoldDB" id="A0A1M7NHC6"/>
<protein>
    <submittedName>
        <fullName evidence="1">Uncharacterized protein</fullName>
    </submittedName>
</protein>
<reference evidence="1 2" key="1">
    <citation type="submission" date="2016-11" db="EMBL/GenBank/DDBJ databases">
        <authorList>
            <person name="Jaros S."/>
            <person name="Januszkiewicz K."/>
            <person name="Wedrychowicz H."/>
        </authorList>
    </citation>
    <scope>NUCLEOTIDE SEQUENCE [LARGE SCALE GENOMIC DNA]</scope>
    <source>
        <strain evidence="1 2">DSM 15930</strain>
    </source>
</reference>
<accession>A0A1M7NHC6</accession>
<evidence type="ECO:0000313" key="1">
    <source>
        <dbReference type="EMBL" id="SHN03153.1"/>
    </source>
</evidence>
<gene>
    <name evidence="1" type="ORF">SAMN02746066_04490</name>
</gene>
<keyword evidence="2" id="KW-1185">Reference proteome</keyword>
<dbReference type="EMBL" id="FRCP01000029">
    <property type="protein sequence ID" value="SHN03153.1"/>
    <property type="molecule type" value="Genomic_DNA"/>
</dbReference>
<proteinExistence type="predicted"/>
<dbReference type="RefSeq" id="WP_073291656.1">
    <property type="nucleotide sequence ID" value="NZ_FRCP01000029.1"/>
</dbReference>
<evidence type="ECO:0000313" key="2">
    <source>
        <dbReference type="Proteomes" id="UP000184038"/>
    </source>
</evidence>
<dbReference type="OrthoDB" id="1864220at2"/>
<sequence>MNWRETIRLRLLADFIGSFFNERDEFIAHRYSNTYFKFSNCESEEDVNCKVLEWLSRPAHKGMPYSQEWRNKKFRKFMLDGINQFLNTRFDDADIELIYTYLGNSCNHNRTLEFIRSGYNLELLRKLNLANKSQVLF</sequence>
<name>A0A1M7NHC6_9FIRM</name>
<dbReference type="STRING" id="1120996.SAMN02746066_04490"/>
<dbReference type="Proteomes" id="UP000184038">
    <property type="component" value="Unassembled WGS sequence"/>
</dbReference>